<dbReference type="Proteomes" id="UP000051645">
    <property type="component" value="Unassembled WGS sequence"/>
</dbReference>
<comment type="subcellular location">
    <subcellularLocation>
        <location evidence="1">Cell membrane</location>
        <topology evidence="1">Multi-pass membrane protein</topology>
    </subcellularLocation>
</comment>
<evidence type="ECO:0000256" key="8">
    <source>
        <dbReference type="SAM" id="Phobius"/>
    </source>
</evidence>
<evidence type="ECO:0000313" key="10">
    <source>
        <dbReference type="EMBL" id="KRN31951.1"/>
    </source>
</evidence>
<gene>
    <name evidence="9" type="ORF">IV38_GL001451</name>
    <name evidence="10" type="ORF">IV40_GL001238</name>
</gene>
<name>A0A0R2FU71_9LACO</name>
<dbReference type="EMBL" id="JQAT01000003">
    <property type="protein sequence ID" value="KRN28450.1"/>
    <property type="molecule type" value="Genomic_DNA"/>
</dbReference>
<sequence length="365" mass="40930">MVLIVLFLIKKVAWIFTPLTDAVNAVELPVIIAAVLYYVLNPLVDWVEKHWYWKRWVTIALIFIALLGLIVWGLATLIPAVENQLQELAKTWPQYWEGIQKNLNQWLGHYDLDSLKKQFDTFTQGTGKTITTRINSFVESTLGGIGTAVGVVTNVVIAFATAPFLLFFMLKDGHRFSHFVVHFLPTKTRSTTHEMLTEINQQISQYIRGQLTVALCVALMFMFGFWVVGMKYALTLGLLAGIMNLIPYLGSFLAMLPALVIAAFISPIMLLKVIAVFAIEQMLEGQVVSPLVLGNSMDMYPVTTILVLLITGNMFGIVGMILGIPLFAILKIFCTYGFHWFKQVSGLYEEEKTVPTKPTIKKADS</sequence>
<keyword evidence="11" id="KW-1185">Reference proteome</keyword>
<feature type="transmembrane region" description="Helical" evidence="8">
    <location>
        <begin position="23"/>
        <end position="44"/>
    </location>
</feature>
<feature type="transmembrane region" description="Helical" evidence="8">
    <location>
        <begin position="232"/>
        <end position="249"/>
    </location>
</feature>
<dbReference type="PANTHER" id="PTHR21716">
    <property type="entry name" value="TRANSMEMBRANE PROTEIN"/>
    <property type="match status" value="1"/>
</dbReference>
<keyword evidence="6 8" id="KW-1133">Transmembrane helix</keyword>
<keyword evidence="3" id="KW-0813">Transport</keyword>
<evidence type="ECO:0000256" key="4">
    <source>
        <dbReference type="ARBA" id="ARBA00022475"/>
    </source>
</evidence>
<evidence type="ECO:0000256" key="6">
    <source>
        <dbReference type="ARBA" id="ARBA00022989"/>
    </source>
</evidence>
<dbReference type="Pfam" id="PF01594">
    <property type="entry name" value="AI-2E_transport"/>
    <property type="match status" value="1"/>
</dbReference>
<comment type="caution">
    <text evidence="10">The sequence shown here is derived from an EMBL/GenBank/DDBJ whole genome shotgun (WGS) entry which is preliminary data.</text>
</comment>
<feature type="transmembrane region" description="Helical" evidence="8">
    <location>
        <begin position="145"/>
        <end position="170"/>
    </location>
</feature>
<reference evidence="11 12" key="1">
    <citation type="journal article" date="2015" name="Genome Announc.">
        <title>Expanding the biotechnology potential of lactobacilli through comparative genomics of 213 strains and associated genera.</title>
        <authorList>
            <person name="Sun Z."/>
            <person name="Harris H.M."/>
            <person name="McCann A."/>
            <person name="Guo C."/>
            <person name="Argimon S."/>
            <person name="Zhang W."/>
            <person name="Yang X."/>
            <person name="Jeffery I.B."/>
            <person name="Cooney J.C."/>
            <person name="Kagawa T.F."/>
            <person name="Liu W."/>
            <person name="Song Y."/>
            <person name="Salvetti E."/>
            <person name="Wrobel A."/>
            <person name="Rasinkangas P."/>
            <person name="Parkhill J."/>
            <person name="Rea M.C."/>
            <person name="O'Sullivan O."/>
            <person name="Ritari J."/>
            <person name="Douillard F.P."/>
            <person name="Paul Ross R."/>
            <person name="Yang R."/>
            <person name="Briner A.E."/>
            <person name="Felis G.E."/>
            <person name="de Vos W.M."/>
            <person name="Barrangou R."/>
            <person name="Klaenhammer T.R."/>
            <person name="Caufield P.W."/>
            <person name="Cui Y."/>
            <person name="Zhang H."/>
            <person name="O'Toole P.W."/>
        </authorList>
    </citation>
    <scope>NUCLEOTIDE SEQUENCE [LARGE SCALE GENOMIC DNA]</scope>
    <source>
        <strain evidence="9 12">ATCC BAA-66</strain>
        <strain evidence="10 11">DSM 13344</strain>
    </source>
</reference>
<evidence type="ECO:0000313" key="9">
    <source>
        <dbReference type="EMBL" id="KRN28450.1"/>
    </source>
</evidence>
<evidence type="ECO:0000313" key="11">
    <source>
        <dbReference type="Proteomes" id="UP000051645"/>
    </source>
</evidence>
<feature type="transmembrane region" description="Helical" evidence="8">
    <location>
        <begin position="256"/>
        <end position="279"/>
    </location>
</feature>
<evidence type="ECO:0000256" key="5">
    <source>
        <dbReference type="ARBA" id="ARBA00022692"/>
    </source>
</evidence>
<feature type="transmembrane region" description="Helical" evidence="8">
    <location>
        <begin position="56"/>
        <end position="78"/>
    </location>
</feature>
<dbReference type="Proteomes" id="UP000051751">
    <property type="component" value="Unassembled WGS sequence"/>
</dbReference>
<feature type="transmembrane region" description="Helical" evidence="8">
    <location>
        <begin position="299"/>
        <end position="330"/>
    </location>
</feature>
<dbReference type="EMBL" id="JQAZ01000003">
    <property type="protein sequence ID" value="KRN31951.1"/>
    <property type="molecule type" value="Genomic_DNA"/>
</dbReference>
<evidence type="ECO:0000256" key="2">
    <source>
        <dbReference type="ARBA" id="ARBA00009773"/>
    </source>
</evidence>
<dbReference type="PANTHER" id="PTHR21716:SF53">
    <property type="entry name" value="PERMEASE PERM-RELATED"/>
    <property type="match status" value="1"/>
</dbReference>
<protein>
    <recommendedName>
        <fullName evidence="13">Permease</fullName>
    </recommendedName>
</protein>
<dbReference type="InterPro" id="IPR002549">
    <property type="entry name" value="AI-2E-like"/>
</dbReference>
<keyword evidence="5 8" id="KW-0812">Transmembrane</keyword>
<comment type="similarity">
    <text evidence="2">Belongs to the autoinducer-2 exporter (AI-2E) (TC 2.A.86) family.</text>
</comment>
<evidence type="ECO:0000313" key="12">
    <source>
        <dbReference type="Proteomes" id="UP000051751"/>
    </source>
</evidence>
<evidence type="ECO:0000256" key="3">
    <source>
        <dbReference type="ARBA" id="ARBA00022448"/>
    </source>
</evidence>
<accession>A0A0R2FU71</accession>
<dbReference type="STRING" id="81857.IV38_GL001451"/>
<dbReference type="PATRIC" id="fig|81857.3.peg.1460"/>
<keyword evidence="4" id="KW-1003">Cell membrane</keyword>
<keyword evidence="7 8" id="KW-0472">Membrane</keyword>
<evidence type="ECO:0008006" key="13">
    <source>
        <dbReference type="Google" id="ProtNLM"/>
    </source>
</evidence>
<feature type="transmembrane region" description="Helical" evidence="8">
    <location>
        <begin position="206"/>
        <end position="226"/>
    </location>
</feature>
<proteinExistence type="inferred from homology"/>
<dbReference type="GO" id="GO:0055085">
    <property type="term" value="P:transmembrane transport"/>
    <property type="evidence" value="ECO:0007669"/>
    <property type="project" value="TreeGrafter"/>
</dbReference>
<organism evidence="10 11">
    <name type="scientific">Lactobacillus selangorensis</name>
    <dbReference type="NCBI Taxonomy" id="81857"/>
    <lineage>
        <taxon>Bacteria</taxon>
        <taxon>Bacillati</taxon>
        <taxon>Bacillota</taxon>
        <taxon>Bacilli</taxon>
        <taxon>Lactobacillales</taxon>
        <taxon>Lactobacillaceae</taxon>
        <taxon>Lactobacillus</taxon>
    </lineage>
</organism>
<dbReference type="GO" id="GO:0005886">
    <property type="term" value="C:plasma membrane"/>
    <property type="evidence" value="ECO:0007669"/>
    <property type="project" value="UniProtKB-SubCell"/>
</dbReference>
<evidence type="ECO:0000256" key="1">
    <source>
        <dbReference type="ARBA" id="ARBA00004651"/>
    </source>
</evidence>
<dbReference type="AlphaFoldDB" id="A0A0R2FU71"/>
<evidence type="ECO:0000256" key="7">
    <source>
        <dbReference type="ARBA" id="ARBA00023136"/>
    </source>
</evidence>